<sequence length="165" mass="18086">MRKATARSYTWLYRDSTDDAGDTWLEVAFVRGLSPDDALARLSPEKELYAAPAEGGTVVFFGGLSGHPRDLTARLSAGTTAALVEVTVDSDRFGYYEDGRLVTAFSLFSYDLREGLDPDRFGAEVEDLRLHLTGESVDFPTDYAARALALADRATGVRLPRDRSV</sequence>
<dbReference type="InterPro" id="IPR045592">
    <property type="entry name" value="DUF6461"/>
</dbReference>
<evidence type="ECO:0000313" key="2">
    <source>
        <dbReference type="Proteomes" id="UP000308705"/>
    </source>
</evidence>
<dbReference type="AlphaFoldDB" id="A0A4U3LXX2"/>
<name>A0A4U3LXX2_9ACTN</name>
<accession>A0A4U3LXX2</accession>
<reference evidence="1 2" key="1">
    <citation type="submission" date="2019-04" db="EMBL/GenBank/DDBJ databases">
        <title>Herbidospora sp. NEAU-GS14.nov., a novel actinomycete isolated from soil.</title>
        <authorList>
            <person name="Han L."/>
        </authorList>
    </citation>
    <scope>NUCLEOTIDE SEQUENCE [LARGE SCALE GENOMIC DNA]</scope>
    <source>
        <strain evidence="1 2">NEAU-GS14</strain>
    </source>
</reference>
<dbReference type="Pfam" id="PF20062">
    <property type="entry name" value="DUF6461"/>
    <property type="match status" value="1"/>
</dbReference>
<dbReference type="Proteomes" id="UP000308705">
    <property type="component" value="Unassembled WGS sequence"/>
</dbReference>
<dbReference type="OrthoDB" id="4460129at2"/>
<proteinExistence type="predicted"/>
<evidence type="ECO:0000313" key="1">
    <source>
        <dbReference type="EMBL" id="TKK80800.1"/>
    </source>
</evidence>
<organism evidence="1 2">
    <name type="scientific">Herbidospora galbida</name>
    <dbReference type="NCBI Taxonomy" id="2575442"/>
    <lineage>
        <taxon>Bacteria</taxon>
        <taxon>Bacillati</taxon>
        <taxon>Actinomycetota</taxon>
        <taxon>Actinomycetes</taxon>
        <taxon>Streptosporangiales</taxon>
        <taxon>Streptosporangiaceae</taxon>
        <taxon>Herbidospora</taxon>
    </lineage>
</organism>
<gene>
    <name evidence="1" type="ORF">FDA94_35225</name>
</gene>
<dbReference type="EMBL" id="SZQA01000054">
    <property type="protein sequence ID" value="TKK80800.1"/>
    <property type="molecule type" value="Genomic_DNA"/>
</dbReference>
<protein>
    <submittedName>
        <fullName evidence="1">Uncharacterized protein</fullName>
    </submittedName>
</protein>
<dbReference type="RefSeq" id="WP_137251372.1">
    <property type="nucleotide sequence ID" value="NZ_SZQA01000054.1"/>
</dbReference>
<keyword evidence="2" id="KW-1185">Reference proteome</keyword>
<comment type="caution">
    <text evidence="1">The sequence shown here is derived from an EMBL/GenBank/DDBJ whole genome shotgun (WGS) entry which is preliminary data.</text>
</comment>